<dbReference type="InterPro" id="IPR001917">
    <property type="entry name" value="Aminotrans_II_pyridoxalP_BS"/>
</dbReference>
<dbReference type="InterPro" id="IPR050106">
    <property type="entry name" value="HistidinolP_aminotransfase"/>
</dbReference>
<feature type="domain" description="Aminotransferase class I/classII large" evidence="8">
    <location>
        <begin position="39"/>
        <end position="359"/>
    </location>
</feature>
<dbReference type="Pfam" id="PF00155">
    <property type="entry name" value="Aminotran_1_2"/>
    <property type="match status" value="1"/>
</dbReference>
<keyword evidence="4" id="KW-0808">Transferase</keyword>
<evidence type="ECO:0000256" key="1">
    <source>
        <dbReference type="ARBA" id="ARBA00001933"/>
    </source>
</evidence>
<dbReference type="EMBL" id="WXFA01000025">
    <property type="protein sequence ID" value="MBM3094330.1"/>
    <property type="molecule type" value="Genomic_DNA"/>
</dbReference>
<proteinExistence type="inferred from homology"/>
<dbReference type="InterPro" id="IPR015422">
    <property type="entry name" value="PyrdxlP-dep_Trfase_small"/>
</dbReference>
<evidence type="ECO:0000313" key="10">
    <source>
        <dbReference type="Proteomes" id="UP000744980"/>
    </source>
</evidence>
<gene>
    <name evidence="9" type="ORF">GFB56_26670</name>
</gene>
<comment type="similarity">
    <text evidence="2">Belongs to the class-II pyridoxal-phosphate-dependent aminotransferase family. Histidinol-phosphate aminotransferase subfamily.</text>
</comment>
<dbReference type="GO" id="GO:0008483">
    <property type="term" value="F:transaminase activity"/>
    <property type="evidence" value="ECO:0007669"/>
    <property type="project" value="UniProtKB-KW"/>
</dbReference>
<evidence type="ECO:0000256" key="2">
    <source>
        <dbReference type="ARBA" id="ARBA00007970"/>
    </source>
</evidence>
<dbReference type="Gene3D" id="3.40.640.10">
    <property type="entry name" value="Type I PLP-dependent aspartate aminotransferase-like (Major domain)"/>
    <property type="match status" value="1"/>
</dbReference>
<evidence type="ECO:0000256" key="4">
    <source>
        <dbReference type="ARBA" id="ARBA00022679"/>
    </source>
</evidence>
<name>A0AAW4FSH6_9HYPH</name>
<dbReference type="InterPro" id="IPR015424">
    <property type="entry name" value="PyrdxlP-dep_Trfase"/>
</dbReference>
<evidence type="ECO:0000256" key="5">
    <source>
        <dbReference type="ARBA" id="ARBA00022898"/>
    </source>
</evidence>
<comment type="caution">
    <text evidence="9">The sequence shown here is derived from an EMBL/GenBank/DDBJ whole genome shotgun (WGS) entry which is preliminary data.</text>
</comment>
<protein>
    <submittedName>
        <fullName evidence="9">Pyridoxal phosphate-dependent aminotransferase</fullName>
    </submittedName>
</protein>
<dbReference type="SUPFAM" id="SSF53383">
    <property type="entry name" value="PLP-dependent transferases"/>
    <property type="match status" value="1"/>
</dbReference>
<dbReference type="InterPro" id="IPR004839">
    <property type="entry name" value="Aminotransferase_I/II_large"/>
</dbReference>
<reference evidence="9 10" key="1">
    <citation type="submission" date="2020-01" db="EMBL/GenBank/DDBJ databases">
        <title>Draft genome assembly of Ensifer adhaerens T173.</title>
        <authorList>
            <person name="Craig J.E."/>
            <person name="Stinchcombe J.R."/>
        </authorList>
    </citation>
    <scope>NUCLEOTIDE SEQUENCE [LARGE SCALE GENOMIC DNA]</scope>
    <source>
        <strain evidence="9 10">T173</strain>
    </source>
</reference>
<dbReference type="Gene3D" id="3.90.1150.10">
    <property type="entry name" value="Aspartate Aminotransferase, domain 1"/>
    <property type="match status" value="1"/>
</dbReference>
<comment type="pathway">
    <text evidence="6">Amino-acid biosynthesis.</text>
</comment>
<dbReference type="PANTHER" id="PTHR43643">
    <property type="entry name" value="HISTIDINOL-PHOSPHATE AMINOTRANSFERASE 2"/>
    <property type="match status" value="1"/>
</dbReference>
<dbReference type="RefSeq" id="WP_025426372.1">
    <property type="nucleotide sequence ID" value="NZ_CP083370.1"/>
</dbReference>
<comment type="cofactor">
    <cofactor evidence="1 7">
        <name>pyridoxal 5'-phosphate</name>
        <dbReference type="ChEBI" id="CHEBI:597326"/>
    </cofactor>
</comment>
<dbReference type="Proteomes" id="UP000744980">
    <property type="component" value="Unassembled WGS sequence"/>
</dbReference>
<evidence type="ECO:0000259" key="8">
    <source>
        <dbReference type="Pfam" id="PF00155"/>
    </source>
</evidence>
<dbReference type="GO" id="GO:0030170">
    <property type="term" value="F:pyridoxal phosphate binding"/>
    <property type="evidence" value="ECO:0007669"/>
    <property type="project" value="InterPro"/>
</dbReference>
<dbReference type="PANTHER" id="PTHR43643:SF3">
    <property type="entry name" value="HISTIDINOL-PHOSPHATE AMINOTRANSFERASE"/>
    <property type="match status" value="1"/>
</dbReference>
<dbReference type="AlphaFoldDB" id="A0AAW4FSH6"/>
<keyword evidence="5 7" id="KW-0663">Pyridoxal phosphate</keyword>
<accession>A0AAW4FSH6</accession>
<dbReference type="PROSITE" id="PS00599">
    <property type="entry name" value="AA_TRANSFER_CLASS_2"/>
    <property type="match status" value="1"/>
</dbReference>
<dbReference type="InterPro" id="IPR015421">
    <property type="entry name" value="PyrdxlP-dep_Trfase_major"/>
</dbReference>
<keyword evidence="3 9" id="KW-0032">Aminotransferase</keyword>
<organism evidence="9 10">
    <name type="scientific">Ensifer canadensis</name>
    <dbReference type="NCBI Taxonomy" id="555315"/>
    <lineage>
        <taxon>Bacteria</taxon>
        <taxon>Pseudomonadati</taxon>
        <taxon>Pseudomonadota</taxon>
        <taxon>Alphaproteobacteria</taxon>
        <taxon>Hyphomicrobiales</taxon>
        <taxon>Rhizobiaceae</taxon>
        <taxon>Sinorhizobium/Ensifer group</taxon>
        <taxon>Ensifer</taxon>
    </lineage>
</organism>
<dbReference type="CDD" id="cd00609">
    <property type="entry name" value="AAT_like"/>
    <property type="match status" value="1"/>
</dbReference>
<evidence type="ECO:0000313" key="9">
    <source>
        <dbReference type="EMBL" id="MBM3094330.1"/>
    </source>
</evidence>
<dbReference type="NCBIfam" id="NF006014">
    <property type="entry name" value="PRK08153.1"/>
    <property type="match status" value="1"/>
</dbReference>
<sequence length="374" mass="39904">MSAFSRFTPLIQSLPSTIPFVGPEAIERQRGRAIAARIGANESGFGPAESVVQAMREAATGTWKYADPENHDLKQALAARLGVPAANIAIGEGIDGLLGQIVRLVIEPGMPVVTSLGAYPTFNYHVVGHGGRLVTVPYVGDREDLDGLLAAVEKENAPLVYFANPDNPMGSWWDAERIVEFARALPETTLFILDEAYCETAPAGALPAINSLIDMPNVVRTRTFSKAYGLAGSRVGYVITTPGTAQAFDKIRNHFGMNRIGVAAAVAALADQDYLNSVTARIAHSRERIAEIARRNGLSPLVSATNFVAIDCGRDAVYARAIVDTLMSDHGIFIRMPGVAPLNRCIRVSTGPEAEMDLLEAALPQVLAKLAGGQ</sequence>
<evidence type="ECO:0000256" key="7">
    <source>
        <dbReference type="RuleBase" id="RU003693"/>
    </source>
</evidence>
<evidence type="ECO:0000256" key="3">
    <source>
        <dbReference type="ARBA" id="ARBA00022576"/>
    </source>
</evidence>
<keyword evidence="10" id="KW-1185">Reference proteome</keyword>
<evidence type="ECO:0000256" key="6">
    <source>
        <dbReference type="ARBA" id="ARBA00029440"/>
    </source>
</evidence>